<dbReference type="Pfam" id="PF03629">
    <property type="entry name" value="SASA"/>
    <property type="match status" value="2"/>
</dbReference>
<dbReference type="Proteomes" id="UP000245449">
    <property type="component" value="Unassembled WGS sequence"/>
</dbReference>
<accession>A0A2U1JG51</accession>
<dbReference type="Gene3D" id="2.60.40.10">
    <property type="entry name" value="Immunoglobulins"/>
    <property type="match status" value="1"/>
</dbReference>
<dbReference type="InterPro" id="IPR013783">
    <property type="entry name" value="Ig-like_fold"/>
</dbReference>
<evidence type="ECO:0000313" key="4">
    <source>
        <dbReference type="EMBL" id="PWA03979.1"/>
    </source>
</evidence>
<dbReference type="InterPro" id="IPR036514">
    <property type="entry name" value="SGNH_hydro_sf"/>
</dbReference>
<proteinExistence type="predicted"/>
<dbReference type="InterPro" id="IPR008979">
    <property type="entry name" value="Galactose-bd-like_sf"/>
</dbReference>
<feature type="signal peptide" evidence="2">
    <location>
        <begin position="1"/>
        <end position="20"/>
    </location>
</feature>
<evidence type="ECO:0000256" key="2">
    <source>
        <dbReference type="SAM" id="SignalP"/>
    </source>
</evidence>
<reference evidence="4 5" key="1">
    <citation type="submission" date="2018-04" db="EMBL/GenBank/DDBJ databases">
        <title>Flavobacterium sp. nov., isolated from glacier ice.</title>
        <authorList>
            <person name="Liu Q."/>
            <person name="Xin Y.-H."/>
        </authorList>
    </citation>
    <scope>NUCLEOTIDE SEQUENCE [LARGE SCALE GENOMIC DNA]</scope>
    <source>
        <strain evidence="4 5">RB1R5</strain>
    </source>
</reference>
<organism evidence="4 5">
    <name type="scientific">Flavobacterium psychrotolerans</name>
    <dbReference type="NCBI Taxonomy" id="2169410"/>
    <lineage>
        <taxon>Bacteria</taxon>
        <taxon>Pseudomonadati</taxon>
        <taxon>Bacteroidota</taxon>
        <taxon>Flavobacteriia</taxon>
        <taxon>Flavobacteriales</taxon>
        <taxon>Flavobacteriaceae</taxon>
        <taxon>Flavobacterium</taxon>
    </lineage>
</organism>
<name>A0A2U1JG51_9FLAO</name>
<keyword evidence="1" id="KW-0378">Hydrolase</keyword>
<dbReference type="PANTHER" id="PTHR22901:SF0">
    <property type="entry name" value="SIALATE O-ACETYLESTERASE"/>
    <property type="match status" value="1"/>
</dbReference>
<dbReference type="InterPro" id="IPR039329">
    <property type="entry name" value="SIAE"/>
</dbReference>
<gene>
    <name evidence="4" type="ORF">DB895_13390</name>
</gene>
<keyword evidence="5" id="KW-1185">Reference proteome</keyword>
<dbReference type="GO" id="GO:0001681">
    <property type="term" value="F:sialate O-acetylesterase activity"/>
    <property type="evidence" value="ECO:0007669"/>
    <property type="project" value="InterPro"/>
</dbReference>
<dbReference type="SUPFAM" id="SSF52266">
    <property type="entry name" value="SGNH hydrolase"/>
    <property type="match status" value="1"/>
</dbReference>
<comment type="caution">
    <text evidence="4">The sequence shown here is derived from an EMBL/GenBank/DDBJ whole genome shotgun (WGS) entry which is preliminary data.</text>
</comment>
<dbReference type="OrthoDB" id="9816001at2"/>
<feature type="chain" id="PRO_5015403054" description="Sialate O-acetylesterase domain-containing protein" evidence="2">
    <location>
        <begin position="21"/>
        <end position="652"/>
    </location>
</feature>
<keyword evidence="2" id="KW-0732">Signal</keyword>
<feature type="domain" description="Sialate O-acetylesterase" evidence="3">
    <location>
        <begin position="418"/>
        <end position="525"/>
    </location>
</feature>
<dbReference type="GO" id="GO:0005975">
    <property type="term" value="P:carbohydrate metabolic process"/>
    <property type="evidence" value="ECO:0007669"/>
    <property type="project" value="TreeGrafter"/>
</dbReference>
<dbReference type="AlphaFoldDB" id="A0A2U1JG51"/>
<evidence type="ECO:0000259" key="3">
    <source>
        <dbReference type="Pfam" id="PF03629"/>
    </source>
</evidence>
<dbReference type="EMBL" id="QCZI01000023">
    <property type="protein sequence ID" value="PWA03979.1"/>
    <property type="molecule type" value="Genomic_DNA"/>
</dbReference>
<evidence type="ECO:0000313" key="5">
    <source>
        <dbReference type="Proteomes" id="UP000245449"/>
    </source>
</evidence>
<dbReference type="RefSeq" id="WP_116725875.1">
    <property type="nucleotide sequence ID" value="NZ_QCZI01000023.1"/>
</dbReference>
<dbReference type="Gene3D" id="3.40.50.1110">
    <property type="entry name" value="SGNH hydrolase"/>
    <property type="match status" value="2"/>
</dbReference>
<sequence>MKKQFLSFLCVLGLGLSTNAQVTLPKIFSDNMVFQRNVLIPVWGQADANEKITVRFHNQTKSTKSDKNGKWTVRLDNEIAGGPYQLTVKAKNTIQINNVLVGEVWLCSGQSNMEWSVEQSLNAKKEIATANNPFIRQIKISKEINSLPQNDFGSGTWQVCDSITVRKFTGAGYFFAKKIYEELKIPIGLINVSWAGTNIETWISREGFEGSEEYKEMIDGMPKISLDSLTKLNVSSFGKNIEILQGSKLSEANTGSFKELGFDDSRWLEFNEPEIWEKQSLGEFDGVVWLRKSIVLSAEDSKKTALLELSKIDDEDITYVNGIKVGGMAQWDASRKYSIPNGVLREGKNTIAIRVVDNGGGGGIYGDSSDLKLTLENTSIPLNGKWKFQVEALKSDINENAFPSLAYNAMINPLIPFAFQGVLWYQGESNSNRSYQYRKAFPLLINDWRQKWNHGNFPFYFVQLATFSTSGNSNEGCAWAELREAQTLTLQVPNTGMVVTTDIGDTKSIHPLNKQDLGKRLATLALKNVYKKEIVCAGPFYKSMEIKGNQIMLSFDNLGTGLTTSDQYGYIKGFEIAGKDQVFYCAKAFIKDNKVILFSENVENPIAVHFGWVGDASDNNLFNKEGFPAIPFRTDDWKTITKEAKYSFEKLK</sequence>
<dbReference type="InterPro" id="IPR005181">
    <property type="entry name" value="SASA"/>
</dbReference>
<evidence type="ECO:0000256" key="1">
    <source>
        <dbReference type="ARBA" id="ARBA00022801"/>
    </source>
</evidence>
<dbReference type="PANTHER" id="PTHR22901">
    <property type="entry name" value="SIALATE O-ACETYLESTERASE"/>
    <property type="match status" value="1"/>
</dbReference>
<dbReference type="SUPFAM" id="SSF49785">
    <property type="entry name" value="Galactose-binding domain-like"/>
    <property type="match status" value="1"/>
</dbReference>
<feature type="domain" description="Sialate O-acetylesterase" evidence="3">
    <location>
        <begin position="103"/>
        <end position="221"/>
    </location>
</feature>
<protein>
    <recommendedName>
        <fullName evidence="3">Sialate O-acetylesterase domain-containing protein</fullName>
    </recommendedName>
</protein>